<dbReference type="EMBL" id="JAESWB010000168">
    <property type="protein sequence ID" value="MBL4952436.1"/>
    <property type="molecule type" value="Genomic_DNA"/>
</dbReference>
<accession>A0ABS1TQA8</accession>
<dbReference type="InterPro" id="IPR021617">
    <property type="entry name" value="DUF3231"/>
</dbReference>
<protein>
    <submittedName>
        <fullName evidence="1">DUF3231 family protein</fullName>
    </submittedName>
</protein>
<gene>
    <name evidence="1" type="ORF">JK635_09465</name>
</gene>
<reference evidence="1 2" key="1">
    <citation type="submission" date="2021-01" db="EMBL/GenBank/DDBJ databases">
        <title>Genome public.</title>
        <authorList>
            <person name="Liu C."/>
            <person name="Sun Q."/>
        </authorList>
    </citation>
    <scope>NUCLEOTIDE SEQUENCE [LARGE SCALE GENOMIC DNA]</scope>
    <source>
        <strain evidence="1 2">YIM B02564</strain>
    </source>
</reference>
<dbReference type="Proteomes" id="UP000623967">
    <property type="component" value="Unassembled WGS sequence"/>
</dbReference>
<dbReference type="Pfam" id="PF11553">
    <property type="entry name" value="DUF3231"/>
    <property type="match status" value="2"/>
</dbReference>
<dbReference type="Gene3D" id="1.20.1260.10">
    <property type="match status" value="2"/>
</dbReference>
<evidence type="ECO:0000313" key="1">
    <source>
        <dbReference type="EMBL" id="MBL4952436.1"/>
    </source>
</evidence>
<keyword evidence="2" id="KW-1185">Reference proteome</keyword>
<sequence>MDSVHNAKLTSAEISALWSQYLNETASLCIHNHMMEHLEDRDIRGAFEYAISLSLKHLDKIKEFLTGEGFPIPVGFSEKDWTPNAPRLFSDVLCLNYLNIMSIHGCHGYAGAITTSTRYDIREYFTGCNASAVELCNKTKDILLEKGLYYRPPVLTPPKQAEFVKNDNFLAGGWLEEKRPLSCIEITDIYFNLKKSILGKAIGVAFSQVAQSKQVQKFLHPAVNMTTKHIDMFVDLLNKESLPAPSILDAKVDGLFYNHFLCKLLIS</sequence>
<proteinExistence type="predicted"/>
<dbReference type="InterPro" id="IPR012347">
    <property type="entry name" value="Ferritin-like"/>
</dbReference>
<dbReference type="RefSeq" id="WP_202653704.1">
    <property type="nucleotide sequence ID" value="NZ_JAESWB010000168.1"/>
</dbReference>
<evidence type="ECO:0000313" key="2">
    <source>
        <dbReference type="Proteomes" id="UP000623967"/>
    </source>
</evidence>
<organism evidence="1 2">
    <name type="scientific">Neobacillus paridis</name>
    <dbReference type="NCBI Taxonomy" id="2803862"/>
    <lineage>
        <taxon>Bacteria</taxon>
        <taxon>Bacillati</taxon>
        <taxon>Bacillota</taxon>
        <taxon>Bacilli</taxon>
        <taxon>Bacillales</taxon>
        <taxon>Bacillaceae</taxon>
        <taxon>Neobacillus</taxon>
    </lineage>
</organism>
<name>A0ABS1TQA8_9BACI</name>
<comment type="caution">
    <text evidence="1">The sequence shown here is derived from an EMBL/GenBank/DDBJ whole genome shotgun (WGS) entry which is preliminary data.</text>
</comment>